<dbReference type="EMBL" id="HBUF01080550">
    <property type="protein sequence ID" value="CAG6632736.1"/>
    <property type="molecule type" value="Transcribed_RNA"/>
</dbReference>
<dbReference type="EMBL" id="HBUF01567138">
    <property type="protein sequence ID" value="CAG6764984.1"/>
    <property type="molecule type" value="Transcribed_RNA"/>
</dbReference>
<accession>A0A8D9ETE9</accession>
<dbReference type="EMBL" id="HBUF01080551">
    <property type="protein sequence ID" value="CAG6632739.1"/>
    <property type="molecule type" value="Transcribed_RNA"/>
</dbReference>
<reference evidence="1" key="1">
    <citation type="submission" date="2021-05" db="EMBL/GenBank/DDBJ databases">
        <authorList>
            <person name="Alioto T."/>
            <person name="Alioto T."/>
            <person name="Gomez Garrido J."/>
        </authorList>
    </citation>
    <scope>NUCLEOTIDE SEQUENCE</scope>
</reference>
<dbReference type="EMBL" id="HBUF01346703">
    <property type="protein sequence ID" value="CAG6710134.1"/>
    <property type="molecule type" value="Transcribed_RNA"/>
</dbReference>
<dbReference type="EMBL" id="HBUF01567144">
    <property type="protein sequence ID" value="CAG6765012.1"/>
    <property type="molecule type" value="Transcribed_RNA"/>
</dbReference>
<dbReference type="EMBL" id="HBUF01346699">
    <property type="protein sequence ID" value="CAG6710119.1"/>
    <property type="molecule type" value="Transcribed_RNA"/>
</dbReference>
<dbReference type="EMBL" id="HBUF01346700">
    <property type="protein sequence ID" value="CAG6710122.1"/>
    <property type="molecule type" value="Transcribed_RNA"/>
</dbReference>
<protein>
    <submittedName>
        <fullName evidence="1">Uncharacterized protein</fullName>
    </submittedName>
</protein>
<dbReference type="EMBL" id="HBUF01080557">
    <property type="protein sequence ID" value="CAG6632757.1"/>
    <property type="molecule type" value="Transcribed_RNA"/>
</dbReference>
<dbReference type="EMBL" id="HBUF01243491">
    <property type="protein sequence ID" value="CAG6677758.1"/>
    <property type="molecule type" value="Transcribed_RNA"/>
</dbReference>
<dbReference type="EMBL" id="HBUF01346706">
    <property type="protein sequence ID" value="CAG6710149.1"/>
    <property type="molecule type" value="Transcribed_RNA"/>
</dbReference>
<dbReference type="EMBL" id="HBUF01243490">
    <property type="protein sequence ID" value="CAG6677754.1"/>
    <property type="molecule type" value="Transcribed_RNA"/>
</dbReference>
<evidence type="ECO:0000313" key="1">
    <source>
        <dbReference type="EMBL" id="CAG6765012.1"/>
    </source>
</evidence>
<dbReference type="EMBL" id="HBUF01567145">
    <property type="protein sequence ID" value="CAG6765018.1"/>
    <property type="molecule type" value="Transcribed_RNA"/>
</dbReference>
<dbReference type="EMBL" id="HBUF01567141">
    <property type="protein sequence ID" value="CAG6764997.1"/>
    <property type="molecule type" value="Transcribed_RNA"/>
</dbReference>
<proteinExistence type="predicted"/>
<dbReference type="EMBL" id="HBUF01567139">
    <property type="protein sequence ID" value="CAG6764988.1"/>
    <property type="molecule type" value="Transcribed_RNA"/>
</dbReference>
<dbReference type="EMBL" id="HBUF01346698">
    <property type="protein sequence ID" value="CAG6710114.1"/>
    <property type="molecule type" value="Transcribed_RNA"/>
</dbReference>
<dbReference type="EMBL" id="HBUF01346705">
    <property type="protein sequence ID" value="CAG6710145.1"/>
    <property type="molecule type" value="Transcribed_RNA"/>
</dbReference>
<dbReference type="EMBL" id="HBUF01080554">
    <property type="protein sequence ID" value="CAG6632748.1"/>
    <property type="molecule type" value="Transcribed_RNA"/>
</dbReference>
<dbReference type="EMBL" id="HBUF01567143">
    <property type="protein sequence ID" value="CAG6765007.1"/>
    <property type="molecule type" value="Transcribed_RNA"/>
</dbReference>
<dbReference type="EMBL" id="HBUF01243493">
    <property type="protein sequence ID" value="CAG6677767.1"/>
    <property type="molecule type" value="Transcribed_RNA"/>
</dbReference>
<dbReference type="EMBL" id="HBUF01346704">
    <property type="protein sequence ID" value="CAG6710139.1"/>
    <property type="molecule type" value="Transcribed_RNA"/>
</dbReference>
<dbReference type="EMBL" id="HBUF01080553">
    <property type="protein sequence ID" value="CAG6632745.1"/>
    <property type="molecule type" value="Transcribed_RNA"/>
</dbReference>
<dbReference type="EMBL" id="HBUF01346702">
    <property type="protein sequence ID" value="CAG6710129.1"/>
    <property type="molecule type" value="Transcribed_RNA"/>
</dbReference>
<dbReference type="EMBL" id="HBUF01567147">
    <property type="protein sequence ID" value="CAG6765030.1"/>
    <property type="molecule type" value="Transcribed_RNA"/>
</dbReference>
<organism evidence="1">
    <name type="scientific">Cacopsylla melanoneura</name>
    <dbReference type="NCBI Taxonomy" id="428564"/>
    <lineage>
        <taxon>Eukaryota</taxon>
        <taxon>Metazoa</taxon>
        <taxon>Ecdysozoa</taxon>
        <taxon>Arthropoda</taxon>
        <taxon>Hexapoda</taxon>
        <taxon>Insecta</taxon>
        <taxon>Pterygota</taxon>
        <taxon>Neoptera</taxon>
        <taxon>Paraneoptera</taxon>
        <taxon>Hemiptera</taxon>
        <taxon>Sternorrhyncha</taxon>
        <taxon>Psylloidea</taxon>
        <taxon>Psyllidae</taxon>
        <taxon>Psyllinae</taxon>
        <taxon>Cacopsylla</taxon>
    </lineage>
</organism>
<sequence>MKTKFRKFYLIHLRNLFVMVFQKRYFRRSVKWTIHRQCVDECSRWESRRTIVVSVEWTPRVYCALTVSRSPHTDITSTRWAQAMPEGVVIVVTLKPGRKNRTATFTSLVLRSDMRQAVFFPQTWRRGHG</sequence>
<dbReference type="AlphaFoldDB" id="A0A8D9ETE9"/>
<name>A0A8D9ETE9_9HEMI</name>
<dbReference type="EMBL" id="HBUF01080555">
    <property type="protein sequence ID" value="CAG6632751.1"/>
    <property type="molecule type" value="Transcribed_RNA"/>
</dbReference>
<dbReference type="EMBL" id="HBUF01243488">
    <property type="protein sequence ID" value="CAG6677747.1"/>
    <property type="molecule type" value="Transcribed_RNA"/>
</dbReference>
<dbReference type="EMBL" id="HBUF01080549">
    <property type="protein sequence ID" value="CAG6632733.1"/>
    <property type="molecule type" value="Transcribed_RNA"/>
</dbReference>
<dbReference type="EMBL" id="HBUF01346701">
    <property type="protein sequence ID" value="CAG6710126.1"/>
    <property type="molecule type" value="Transcribed_RNA"/>
</dbReference>
<dbReference type="EMBL" id="HBUF01243492">
    <property type="protein sequence ID" value="CAG6677763.1"/>
    <property type="molecule type" value="Transcribed_RNA"/>
</dbReference>
<dbReference type="EMBL" id="HBUF01243489">
    <property type="protein sequence ID" value="CAG6677750.1"/>
    <property type="molecule type" value="Transcribed_RNA"/>
</dbReference>